<evidence type="ECO:0000256" key="1">
    <source>
        <dbReference type="SAM" id="MobiDB-lite"/>
    </source>
</evidence>
<evidence type="ECO:0000313" key="2">
    <source>
        <dbReference type="EMBL" id="KAG2220058.1"/>
    </source>
</evidence>
<dbReference type="Proteomes" id="UP000646827">
    <property type="component" value="Unassembled WGS sequence"/>
</dbReference>
<dbReference type="EMBL" id="JAEPRB010000153">
    <property type="protein sequence ID" value="KAG2220058.1"/>
    <property type="molecule type" value="Genomic_DNA"/>
</dbReference>
<feature type="region of interest" description="Disordered" evidence="1">
    <location>
        <begin position="201"/>
        <end position="233"/>
    </location>
</feature>
<gene>
    <name evidence="2" type="ORF">INT45_007302</name>
</gene>
<sequence>MVFAAKQQSPPTIIVEIQNIVNDSFVSRLNKYCLNANDEYGCKPISIIFSIKKTTKSIFEKSSIRTSTSFARTLPSYPWAEECILLDADTIKEHINEKPLHPLVALTIFFTQQKQNIRDCLRNDDVTIQNLYVIAKTLYEPKMSSLKSLSKDFNSIYLESRNHMSQALEILSKDNNDVENNKRAATVLQEGIKIVDEYAKRHKTQHGEASLPSSSSPSSLQDQPNGRRMDWKDCHSEGAKQGLFNEYQDGNSIKSMYYSISTPSRRKRNIAGAQNPAALKIPQLQAIIDEAIGSSSSSSSPPSTEEETSNTEHVNSTVISSSNEIIRT</sequence>
<dbReference type="AlphaFoldDB" id="A0A8H7VKQ5"/>
<accession>A0A8H7VKQ5</accession>
<dbReference type="OrthoDB" id="2257025at2759"/>
<keyword evidence="3" id="KW-1185">Reference proteome</keyword>
<reference evidence="2 3" key="1">
    <citation type="submission" date="2020-12" db="EMBL/GenBank/DDBJ databases">
        <title>Metabolic potential, ecology and presence of endohyphal bacteria is reflected in genomic diversity of Mucoromycotina.</title>
        <authorList>
            <person name="Muszewska A."/>
            <person name="Okrasinska A."/>
            <person name="Steczkiewicz K."/>
            <person name="Drgas O."/>
            <person name="Orlowska M."/>
            <person name="Perlinska-Lenart U."/>
            <person name="Aleksandrzak-Piekarczyk T."/>
            <person name="Szatraj K."/>
            <person name="Zielenkiewicz U."/>
            <person name="Pilsyk S."/>
            <person name="Malc E."/>
            <person name="Mieczkowski P."/>
            <person name="Kruszewska J.S."/>
            <person name="Biernat P."/>
            <person name="Pawlowska J."/>
        </authorList>
    </citation>
    <scope>NUCLEOTIDE SEQUENCE [LARGE SCALE GENOMIC DNA]</scope>
    <source>
        <strain evidence="2 3">CBS 142.35</strain>
    </source>
</reference>
<name>A0A8H7VKQ5_9FUNG</name>
<feature type="compositionally biased region" description="Polar residues" evidence="1">
    <location>
        <begin position="311"/>
        <end position="328"/>
    </location>
</feature>
<feature type="region of interest" description="Disordered" evidence="1">
    <location>
        <begin position="290"/>
        <end position="328"/>
    </location>
</feature>
<comment type="caution">
    <text evidence="2">The sequence shown here is derived from an EMBL/GenBank/DDBJ whole genome shotgun (WGS) entry which is preliminary data.</text>
</comment>
<feature type="compositionally biased region" description="Low complexity" evidence="1">
    <location>
        <begin position="294"/>
        <end position="303"/>
    </location>
</feature>
<feature type="compositionally biased region" description="Low complexity" evidence="1">
    <location>
        <begin position="210"/>
        <end position="220"/>
    </location>
</feature>
<proteinExistence type="predicted"/>
<evidence type="ECO:0000313" key="3">
    <source>
        <dbReference type="Proteomes" id="UP000646827"/>
    </source>
</evidence>
<organism evidence="2 3">
    <name type="scientific">Circinella minor</name>
    <dbReference type="NCBI Taxonomy" id="1195481"/>
    <lineage>
        <taxon>Eukaryota</taxon>
        <taxon>Fungi</taxon>
        <taxon>Fungi incertae sedis</taxon>
        <taxon>Mucoromycota</taxon>
        <taxon>Mucoromycotina</taxon>
        <taxon>Mucoromycetes</taxon>
        <taxon>Mucorales</taxon>
        <taxon>Lichtheimiaceae</taxon>
        <taxon>Circinella</taxon>
    </lineage>
</organism>
<protein>
    <submittedName>
        <fullName evidence="2">Uncharacterized protein</fullName>
    </submittedName>
</protein>